<comment type="similarity">
    <text evidence="1">Belongs to the DnaX/STICHEL family.</text>
</comment>
<keyword evidence="5" id="KW-0547">Nucleotide-binding</keyword>
<reference evidence="12 13" key="1">
    <citation type="submission" date="2018-06" db="EMBL/GenBank/DDBJ databases">
        <authorList>
            <consortium name="Pathogen Informatics"/>
            <person name="Doyle S."/>
        </authorList>
    </citation>
    <scope>NUCLEOTIDE SEQUENCE [LARGE SCALE GENOMIC DNA]</scope>
    <source>
        <strain evidence="12 13">NCTC11087</strain>
    </source>
</reference>
<feature type="compositionally biased region" description="Basic and acidic residues" evidence="10">
    <location>
        <begin position="397"/>
        <end position="406"/>
    </location>
</feature>
<dbReference type="CDD" id="cd00009">
    <property type="entry name" value="AAA"/>
    <property type="match status" value="1"/>
</dbReference>
<dbReference type="PANTHER" id="PTHR11669:SF0">
    <property type="entry name" value="PROTEIN STICHEL-LIKE 2"/>
    <property type="match status" value="1"/>
</dbReference>
<dbReference type="InterPro" id="IPR050238">
    <property type="entry name" value="DNA_Rep/Repair_Clamp_Loader"/>
</dbReference>
<dbReference type="GO" id="GO:0006261">
    <property type="term" value="P:DNA-templated DNA replication"/>
    <property type="evidence" value="ECO:0007669"/>
    <property type="project" value="TreeGrafter"/>
</dbReference>
<evidence type="ECO:0000313" key="12">
    <source>
        <dbReference type="EMBL" id="SUO04649.1"/>
    </source>
</evidence>
<evidence type="ECO:0000256" key="7">
    <source>
        <dbReference type="ARBA" id="ARBA00022840"/>
    </source>
</evidence>
<dbReference type="Gene3D" id="1.10.8.60">
    <property type="match status" value="1"/>
</dbReference>
<dbReference type="InterPro" id="IPR022754">
    <property type="entry name" value="DNA_pol_III_gamma-3"/>
</dbReference>
<name>A0A380LLH1_9FIRM</name>
<dbReference type="InterPro" id="IPR027417">
    <property type="entry name" value="P-loop_NTPase"/>
</dbReference>
<dbReference type="InterPro" id="IPR012763">
    <property type="entry name" value="DNA_pol_III_sug/sutau_N"/>
</dbReference>
<dbReference type="GO" id="GO:0005524">
    <property type="term" value="F:ATP binding"/>
    <property type="evidence" value="ECO:0007669"/>
    <property type="project" value="UniProtKB-KW"/>
</dbReference>
<dbReference type="NCBIfam" id="NF004046">
    <property type="entry name" value="PRK05563.1"/>
    <property type="match status" value="1"/>
</dbReference>
<dbReference type="Pfam" id="PF12169">
    <property type="entry name" value="DNA_pol3_gamma3"/>
    <property type="match status" value="1"/>
</dbReference>
<organism evidence="12 13">
    <name type="scientific">Faecalicoccus pleomorphus</name>
    <dbReference type="NCBI Taxonomy" id="1323"/>
    <lineage>
        <taxon>Bacteria</taxon>
        <taxon>Bacillati</taxon>
        <taxon>Bacillota</taxon>
        <taxon>Erysipelotrichia</taxon>
        <taxon>Erysipelotrichales</taxon>
        <taxon>Erysipelotrichaceae</taxon>
        <taxon>Faecalicoccus</taxon>
    </lineage>
</organism>
<proteinExistence type="inferred from homology"/>
<gene>
    <name evidence="12" type="primary">dnaX</name>
    <name evidence="12" type="ORF">NCTC11087_01574</name>
</gene>
<dbReference type="PRINTS" id="PR00300">
    <property type="entry name" value="CLPPROTEASEA"/>
</dbReference>
<dbReference type="SMART" id="SM00382">
    <property type="entry name" value="AAA"/>
    <property type="match status" value="1"/>
</dbReference>
<dbReference type="InterPro" id="IPR004622">
    <property type="entry name" value="DNA_pol_HolB"/>
</dbReference>
<evidence type="ECO:0000256" key="4">
    <source>
        <dbReference type="ARBA" id="ARBA00022723"/>
    </source>
</evidence>
<evidence type="ECO:0000256" key="6">
    <source>
        <dbReference type="ARBA" id="ARBA00022833"/>
    </source>
</evidence>
<dbReference type="InterPro" id="IPR003593">
    <property type="entry name" value="AAA+_ATPase"/>
</dbReference>
<accession>A0A380LLH1</accession>
<dbReference type="GeneID" id="77462521"/>
<keyword evidence="13" id="KW-1185">Reference proteome</keyword>
<evidence type="ECO:0000256" key="3">
    <source>
        <dbReference type="ARBA" id="ARBA00022705"/>
    </source>
</evidence>
<sequence>MYQALYRKYRPQRFEDVVGQRHIIQTLKNAIDQNRIGHAYLFCGPRGTGKTTVAKIFAKMLNCESEHHKPCEKCVNCQMVQNGNHPDIIEIDAASNNGVDEVRNLIERVKYAPMQGKYKVYIIDEVHMMTTGAFNALLKTIEEPPAHVVFILATTEPNKVIPTIISRCQRFDFNKVCMEDLTKRITIVCEHENIQIDQEAIRLIAQLSDGGMRDALSILDQCVAFCTSKITVNDVRQIYGVVTLDELGDLFYALYKRNIEFVVQKLQEAEEAGMDLKRLTQDLISLLKDSIILDYAVNTDLVSNSNKKIIHEKISMAPSPFRVRVLDELMDVYSKFNYASSVIDYLETGLLKSIADSYEIFSKIEPEKNEIDNSFDSEITMSNSKNSYETTSEQSEIEEKSAKNSDSEAISEGNEISDVSRETLKDVRKEDRKIILSDEYVLQLLVGAQKTQRQIDSLKLKDNDMYLSDLDAAKYASTLRNVNLVASGNTYMIVSVKSEIQAKEINAMQLEEGYENYTEQLLGTPKVVFAVDSVQHNRVIDEFRQRMLTHTLPEAAEVIIQPKLEKSEVREETIEEKMKNYFPGITIIDD</sequence>
<evidence type="ECO:0000256" key="5">
    <source>
        <dbReference type="ARBA" id="ARBA00022741"/>
    </source>
</evidence>
<dbReference type="RefSeq" id="WP_022790544.1">
    <property type="nucleotide sequence ID" value="NZ_UHFX01000003.1"/>
</dbReference>
<dbReference type="Gene3D" id="3.40.50.300">
    <property type="entry name" value="P-loop containing nucleotide triphosphate hydrolases"/>
    <property type="match status" value="1"/>
</dbReference>
<dbReference type="Pfam" id="PF13177">
    <property type="entry name" value="DNA_pol3_delta2"/>
    <property type="match status" value="1"/>
</dbReference>
<dbReference type="FunFam" id="3.40.50.300:FF:000014">
    <property type="entry name" value="DNA polymerase III subunit gamma/tau"/>
    <property type="match status" value="1"/>
</dbReference>
<dbReference type="FunFam" id="1.10.8.60:FF:000013">
    <property type="entry name" value="DNA polymerase III subunit gamma/tau"/>
    <property type="match status" value="1"/>
</dbReference>
<evidence type="ECO:0000256" key="10">
    <source>
        <dbReference type="SAM" id="MobiDB-lite"/>
    </source>
</evidence>
<keyword evidence="6" id="KW-0862">Zinc</keyword>
<protein>
    <recommendedName>
        <fullName evidence="2">DNA-directed DNA polymerase</fullName>
        <ecNumber evidence="2">2.7.7.7</ecNumber>
    </recommendedName>
</protein>
<dbReference type="GO" id="GO:0008408">
    <property type="term" value="F:3'-5' exonuclease activity"/>
    <property type="evidence" value="ECO:0007669"/>
    <property type="project" value="InterPro"/>
</dbReference>
<dbReference type="EC" id="2.7.7.7" evidence="2"/>
<dbReference type="OrthoDB" id="9810148at2"/>
<dbReference type="GO" id="GO:0009360">
    <property type="term" value="C:DNA polymerase III complex"/>
    <property type="evidence" value="ECO:0007669"/>
    <property type="project" value="InterPro"/>
</dbReference>
<dbReference type="Gene3D" id="1.20.272.10">
    <property type="match status" value="1"/>
</dbReference>
<evidence type="ECO:0000313" key="13">
    <source>
        <dbReference type="Proteomes" id="UP000255523"/>
    </source>
</evidence>
<dbReference type="Proteomes" id="UP000255523">
    <property type="component" value="Unassembled WGS sequence"/>
</dbReference>
<feature type="region of interest" description="Disordered" evidence="10">
    <location>
        <begin position="372"/>
        <end position="416"/>
    </location>
</feature>
<dbReference type="PANTHER" id="PTHR11669">
    <property type="entry name" value="REPLICATION FACTOR C / DNA POLYMERASE III GAMMA-TAU SUBUNIT"/>
    <property type="match status" value="1"/>
</dbReference>
<keyword evidence="4" id="KW-0479">Metal-binding</keyword>
<dbReference type="CDD" id="cd18137">
    <property type="entry name" value="HLD_clamp_pol_III_gamma_tau"/>
    <property type="match status" value="1"/>
</dbReference>
<dbReference type="NCBIfam" id="TIGR00678">
    <property type="entry name" value="holB"/>
    <property type="match status" value="1"/>
</dbReference>
<evidence type="ECO:0000256" key="8">
    <source>
        <dbReference type="ARBA" id="ARBA00022932"/>
    </source>
</evidence>
<evidence type="ECO:0000256" key="9">
    <source>
        <dbReference type="ARBA" id="ARBA00049244"/>
    </source>
</evidence>
<dbReference type="SUPFAM" id="SSF52540">
    <property type="entry name" value="P-loop containing nucleoside triphosphate hydrolases"/>
    <property type="match status" value="1"/>
</dbReference>
<evidence type="ECO:0000259" key="11">
    <source>
        <dbReference type="SMART" id="SM00382"/>
    </source>
</evidence>
<evidence type="ECO:0000256" key="1">
    <source>
        <dbReference type="ARBA" id="ARBA00006360"/>
    </source>
</evidence>
<dbReference type="NCBIfam" id="TIGR02397">
    <property type="entry name" value="dnaX_nterm"/>
    <property type="match status" value="1"/>
</dbReference>
<dbReference type="EMBL" id="UHFX01000003">
    <property type="protein sequence ID" value="SUO04649.1"/>
    <property type="molecule type" value="Genomic_DNA"/>
</dbReference>
<dbReference type="AlphaFoldDB" id="A0A380LLH1"/>
<dbReference type="InterPro" id="IPR001270">
    <property type="entry name" value="ClpA/B"/>
</dbReference>
<dbReference type="Pfam" id="PF22608">
    <property type="entry name" value="DNAX_ATPase_lid"/>
    <property type="match status" value="1"/>
</dbReference>
<keyword evidence="3" id="KW-0235">DNA replication</keyword>
<keyword evidence="7" id="KW-0067">ATP-binding</keyword>
<keyword evidence="8" id="KW-0239">DNA-directed DNA polymerase</keyword>
<dbReference type="InterPro" id="IPR045085">
    <property type="entry name" value="HLD_clamp_pol_III_gamma_tau"/>
</dbReference>
<evidence type="ECO:0000256" key="2">
    <source>
        <dbReference type="ARBA" id="ARBA00012417"/>
    </source>
</evidence>
<dbReference type="GO" id="GO:0046872">
    <property type="term" value="F:metal ion binding"/>
    <property type="evidence" value="ECO:0007669"/>
    <property type="project" value="UniProtKB-KW"/>
</dbReference>
<comment type="catalytic activity">
    <reaction evidence="9">
        <text>DNA(n) + a 2'-deoxyribonucleoside 5'-triphosphate = DNA(n+1) + diphosphate</text>
        <dbReference type="Rhea" id="RHEA:22508"/>
        <dbReference type="Rhea" id="RHEA-COMP:17339"/>
        <dbReference type="Rhea" id="RHEA-COMP:17340"/>
        <dbReference type="ChEBI" id="CHEBI:33019"/>
        <dbReference type="ChEBI" id="CHEBI:61560"/>
        <dbReference type="ChEBI" id="CHEBI:173112"/>
        <dbReference type="EC" id="2.7.7.7"/>
    </reaction>
</comment>
<dbReference type="GO" id="GO:0003887">
    <property type="term" value="F:DNA-directed DNA polymerase activity"/>
    <property type="evidence" value="ECO:0007669"/>
    <property type="project" value="UniProtKB-KW"/>
</dbReference>
<keyword evidence="12" id="KW-0808">Transferase</keyword>
<feature type="compositionally biased region" description="Polar residues" evidence="10">
    <location>
        <begin position="372"/>
        <end position="394"/>
    </location>
</feature>
<keyword evidence="12" id="KW-0548">Nucleotidyltransferase</keyword>
<feature type="domain" description="AAA+ ATPase" evidence="11">
    <location>
        <begin position="36"/>
        <end position="177"/>
    </location>
</feature>